<evidence type="ECO:0000313" key="4">
    <source>
        <dbReference type="Proteomes" id="UP000187609"/>
    </source>
</evidence>
<dbReference type="Pfam" id="PF13952">
    <property type="entry name" value="DUF4216"/>
    <property type="match status" value="1"/>
</dbReference>
<evidence type="ECO:0000259" key="2">
    <source>
        <dbReference type="Pfam" id="PF13952"/>
    </source>
</evidence>
<proteinExistence type="predicted"/>
<organism evidence="3 4">
    <name type="scientific">Nicotiana attenuata</name>
    <name type="common">Coyote tobacco</name>
    <dbReference type="NCBI Taxonomy" id="49451"/>
    <lineage>
        <taxon>Eukaryota</taxon>
        <taxon>Viridiplantae</taxon>
        <taxon>Streptophyta</taxon>
        <taxon>Embryophyta</taxon>
        <taxon>Tracheophyta</taxon>
        <taxon>Spermatophyta</taxon>
        <taxon>Magnoliopsida</taxon>
        <taxon>eudicotyledons</taxon>
        <taxon>Gunneridae</taxon>
        <taxon>Pentapetalae</taxon>
        <taxon>asterids</taxon>
        <taxon>lamiids</taxon>
        <taxon>Solanales</taxon>
        <taxon>Solanaceae</taxon>
        <taxon>Nicotianoideae</taxon>
        <taxon>Nicotianeae</taxon>
        <taxon>Nicotiana</taxon>
    </lineage>
</organism>
<name>A0A314KMH4_NICAT</name>
<accession>A0A314KMH4</accession>
<dbReference type="AlphaFoldDB" id="A0A314KMH4"/>
<gene>
    <name evidence="3" type="ORF">A4A49_45104</name>
</gene>
<dbReference type="Proteomes" id="UP000187609">
    <property type="component" value="Unassembled WGS sequence"/>
</dbReference>
<protein>
    <recommendedName>
        <fullName evidence="2">DUF4216 domain-containing protein</fullName>
    </recommendedName>
</protein>
<evidence type="ECO:0000313" key="3">
    <source>
        <dbReference type="EMBL" id="OIT29979.1"/>
    </source>
</evidence>
<sequence>MDKKLDEDFASWFKRYARVHIDNQFIKALAESPCRTAQPWTGYIVNDFKFHTKSRGSSRSSNNSGVCIKGTNYSVDDSDYYGVLTDILELEYKGSEYIKRTVLFKCEWFDPTPKAGMKIHPQYKLVDINHEKKLKKYEPFVLEMQAAQVYYTTYPSLRRDKSEWWAVCKVKARGLVDMPPSSSQSTPTDGVEPFQSEEDGLTFGVVPNNEIVLLNDPNGEFINIRDEDDDLVDEVKLHVEFGSDKDGDEDEDNEDEVLYDENDSE</sequence>
<feature type="region of interest" description="Disordered" evidence="1">
    <location>
        <begin position="240"/>
        <end position="265"/>
    </location>
</feature>
<dbReference type="PANTHER" id="PTHR48258:SF4">
    <property type="entry name" value="DUF4216 DOMAIN-CONTAINING PROTEIN"/>
    <property type="match status" value="1"/>
</dbReference>
<evidence type="ECO:0000256" key="1">
    <source>
        <dbReference type="SAM" id="MobiDB-lite"/>
    </source>
</evidence>
<feature type="domain" description="DUF4216" evidence="2">
    <location>
        <begin position="88"/>
        <end position="167"/>
    </location>
</feature>
<reference evidence="3" key="1">
    <citation type="submission" date="2016-11" db="EMBL/GenBank/DDBJ databases">
        <title>The genome of Nicotiana attenuata.</title>
        <authorList>
            <person name="Xu S."/>
            <person name="Brockmoeller T."/>
            <person name="Gaquerel E."/>
            <person name="Navarro A."/>
            <person name="Kuhl H."/>
            <person name="Gase K."/>
            <person name="Ling Z."/>
            <person name="Zhou W."/>
            <person name="Kreitzer C."/>
            <person name="Stanke M."/>
            <person name="Tang H."/>
            <person name="Lyons E."/>
            <person name="Pandey P."/>
            <person name="Pandey S.P."/>
            <person name="Timmermann B."/>
            <person name="Baldwin I.T."/>
        </authorList>
    </citation>
    <scope>NUCLEOTIDE SEQUENCE [LARGE SCALE GENOMIC DNA]</scope>
    <source>
        <strain evidence="3">UT</strain>
    </source>
</reference>
<dbReference type="EMBL" id="MJEQ01001634">
    <property type="protein sequence ID" value="OIT29979.1"/>
    <property type="molecule type" value="Genomic_DNA"/>
</dbReference>
<feature type="compositionally biased region" description="Acidic residues" evidence="1">
    <location>
        <begin position="246"/>
        <end position="265"/>
    </location>
</feature>
<dbReference type="PANTHER" id="PTHR48258">
    <property type="entry name" value="DUF4218 DOMAIN-CONTAINING PROTEIN-RELATED"/>
    <property type="match status" value="1"/>
</dbReference>
<comment type="caution">
    <text evidence="3">The sequence shown here is derived from an EMBL/GenBank/DDBJ whole genome shotgun (WGS) entry which is preliminary data.</text>
</comment>
<dbReference type="InterPro" id="IPR025312">
    <property type="entry name" value="DUF4216"/>
</dbReference>
<dbReference type="Gramene" id="OIT29979">
    <property type="protein sequence ID" value="OIT29979"/>
    <property type="gene ID" value="A4A49_45104"/>
</dbReference>
<keyword evidence="4" id="KW-1185">Reference proteome</keyword>